<feature type="chain" id="PRO_5014521962" evidence="2">
    <location>
        <begin position="26"/>
        <end position="66"/>
    </location>
</feature>
<feature type="compositionally biased region" description="Basic and acidic residues" evidence="1">
    <location>
        <begin position="36"/>
        <end position="66"/>
    </location>
</feature>
<dbReference type="EnsemblPlants" id="KRH49969">
    <property type="protein sequence ID" value="KRH49969"/>
    <property type="gene ID" value="GLYMA_07G191800"/>
</dbReference>
<gene>
    <name evidence="3" type="ORF">GLYMA_07G191800</name>
</gene>
<feature type="region of interest" description="Disordered" evidence="1">
    <location>
        <begin position="29"/>
        <end position="66"/>
    </location>
</feature>
<reference evidence="3" key="3">
    <citation type="submission" date="2018-07" db="EMBL/GenBank/DDBJ databases">
        <title>WGS assembly of Glycine max.</title>
        <authorList>
            <person name="Schmutz J."/>
            <person name="Cannon S."/>
            <person name="Schlueter J."/>
            <person name="Ma J."/>
            <person name="Mitros T."/>
            <person name="Nelson W."/>
            <person name="Hyten D."/>
            <person name="Song Q."/>
            <person name="Thelen J."/>
            <person name="Cheng J."/>
            <person name="Xu D."/>
            <person name="Hellsten U."/>
            <person name="May G."/>
            <person name="Yu Y."/>
            <person name="Sakurai T."/>
            <person name="Umezawa T."/>
            <person name="Bhattacharyya M."/>
            <person name="Sandhu D."/>
            <person name="Valliyodan B."/>
            <person name="Lindquist E."/>
            <person name="Peto M."/>
            <person name="Grant D."/>
            <person name="Shu S."/>
            <person name="Goodstein D."/>
            <person name="Barry K."/>
            <person name="Futrell-Griggs M."/>
            <person name="Abernathy B."/>
            <person name="Du J."/>
            <person name="Tian Z."/>
            <person name="Zhu L."/>
            <person name="Gill N."/>
            <person name="Joshi T."/>
            <person name="Libault M."/>
            <person name="Sethuraman A."/>
            <person name="Zhang X."/>
            <person name="Shinozaki K."/>
            <person name="Nguyen H."/>
            <person name="Wing R."/>
            <person name="Cregan P."/>
            <person name="Specht J."/>
            <person name="Grimwood J."/>
            <person name="Rokhsar D."/>
            <person name="Stacey G."/>
            <person name="Shoemaker R."/>
            <person name="Jackson S."/>
        </authorList>
    </citation>
    <scope>NUCLEOTIDE SEQUENCE</scope>
    <source>
        <tissue evidence="3">Callus</tissue>
    </source>
</reference>
<keyword evidence="2" id="KW-0732">Signal</keyword>
<evidence type="ECO:0000313" key="5">
    <source>
        <dbReference type="Proteomes" id="UP000008827"/>
    </source>
</evidence>
<keyword evidence="5" id="KW-1185">Reference proteome</keyword>
<evidence type="ECO:0000256" key="2">
    <source>
        <dbReference type="SAM" id="SignalP"/>
    </source>
</evidence>
<organism evidence="3">
    <name type="scientific">Glycine max</name>
    <name type="common">Soybean</name>
    <name type="synonym">Glycine hispida</name>
    <dbReference type="NCBI Taxonomy" id="3847"/>
    <lineage>
        <taxon>Eukaryota</taxon>
        <taxon>Viridiplantae</taxon>
        <taxon>Streptophyta</taxon>
        <taxon>Embryophyta</taxon>
        <taxon>Tracheophyta</taxon>
        <taxon>Spermatophyta</taxon>
        <taxon>Magnoliopsida</taxon>
        <taxon>eudicotyledons</taxon>
        <taxon>Gunneridae</taxon>
        <taxon>Pentapetalae</taxon>
        <taxon>rosids</taxon>
        <taxon>fabids</taxon>
        <taxon>Fabales</taxon>
        <taxon>Fabaceae</taxon>
        <taxon>Papilionoideae</taxon>
        <taxon>50 kb inversion clade</taxon>
        <taxon>NPAAA clade</taxon>
        <taxon>indigoferoid/millettioid clade</taxon>
        <taxon>Phaseoleae</taxon>
        <taxon>Glycine</taxon>
        <taxon>Glycine subgen. Soja</taxon>
    </lineage>
</organism>
<accession>A0A0R0J594</accession>
<feature type="signal peptide" evidence="2">
    <location>
        <begin position="1"/>
        <end position="25"/>
    </location>
</feature>
<dbReference type="Proteomes" id="UP000008827">
    <property type="component" value="Chromosome 7"/>
</dbReference>
<reference evidence="3 4" key="1">
    <citation type="journal article" date="2010" name="Nature">
        <title>Genome sequence of the palaeopolyploid soybean.</title>
        <authorList>
            <person name="Schmutz J."/>
            <person name="Cannon S.B."/>
            <person name="Schlueter J."/>
            <person name="Ma J."/>
            <person name="Mitros T."/>
            <person name="Nelson W."/>
            <person name="Hyten D.L."/>
            <person name="Song Q."/>
            <person name="Thelen J.J."/>
            <person name="Cheng J."/>
            <person name="Xu D."/>
            <person name="Hellsten U."/>
            <person name="May G.D."/>
            <person name="Yu Y."/>
            <person name="Sakurai T."/>
            <person name="Umezawa T."/>
            <person name="Bhattacharyya M.K."/>
            <person name="Sandhu D."/>
            <person name="Valliyodan B."/>
            <person name="Lindquist E."/>
            <person name="Peto M."/>
            <person name="Grant D."/>
            <person name="Shu S."/>
            <person name="Goodstein D."/>
            <person name="Barry K."/>
            <person name="Futrell-Griggs M."/>
            <person name="Abernathy B."/>
            <person name="Du J."/>
            <person name="Tian Z."/>
            <person name="Zhu L."/>
            <person name="Gill N."/>
            <person name="Joshi T."/>
            <person name="Libault M."/>
            <person name="Sethuraman A."/>
            <person name="Zhang X.-C."/>
            <person name="Shinozaki K."/>
            <person name="Nguyen H.T."/>
            <person name="Wing R.A."/>
            <person name="Cregan P."/>
            <person name="Specht J."/>
            <person name="Grimwood J."/>
            <person name="Rokhsar D."/>
            <person name="Stacey G."/>
            <person name="Shoemaker R.C."/>
            <person name="Jackson S.A."/>
        </authorList>
    </citation>
    <scope>NUCLEOTIDE SEQUENCE</scope>
    <source>
        <strain evidence="4">cv. Williams 82</strain>
        <tissue evidence="3">Callus</tissue>
    </source>
</reference>
<evidence type="ECO:0000256" key="1">
    <source>
        <dbReference type="SAM" id="MobiDB-lite"/>
    </source>
</evidence>
<evidence type="ECO:0000313" key="4">
    <source>
        <dbReference type="EnsemblPlants" id="KRH49969"/>
    </source>
</evidence>
<proteinExistence type="predicted"/>
<name>A0A0R0J594_SOYBN</name>
<reference evidence="4" key="2">
    <citation type="submission" date="2018-02" db="UniProtKB">
        <authorList>
            <consortium name="EnsemblPlants"/>
        </authorList>
    </citation>
    <scope>IDENTIFICATION</scope>
    <source>
        <strain evidence="4">Williams 82</strain>
    </source>
</reference>
<dbReference type="InParanoid" id="A0A0R0J594"/>
<sequence>MTFISRLMILITKVVVFIIYKGSKQELIKGHQGSNEWEKRSNESNDENERLEGREREEPNRIVVKD</sequence>
<evidence type="ECO:0000313" key="3">
    <source>
        <dbReference type="EMBL" id="KRH49969.1"/>
    </source>
</evidence>
<dbReference type="AlphaFoldDB" id="A0A0R0J594"/>
<dbReference type="Gramene" id="KRH49969">
    <property type="protein sequence ID" value="KRH49969"/>
    <property type="gene ID" value="GLYMA_07G191800"/>
</dbReference>
<protein>
    <submittedName>
        <fullName evidence="3 4">Uncharacterized protein</fullName>
    </submittedName>
</protein>
<dbReference type="EMBL" id="CM000840">
    <property type="protein sequence ID" value="KRH49969.1"/>
    <property type="molecule type" value="Genomic_DNA"/>
</dbReference>